<feature type="non-terminal residue" evidence="2">
    <location>
        <position position="1"/>
    </location>
</feature>
<reference evidence="2" key="1">
    <citation type="submission" date="2015-11" db="EMBL/GenBank/DDBJ databases">
        <title>De novo transcriptome assembly of four potential Pierce s Disease insect vectors from Arizona vineyards.</title>
        <authorList>
            <person name="Tassone E.E."/>
        </authorList>
    </citation>
    <scope>NUCLEOTIDE SEQUENCE</scope>
</reference>
<protein>
    <submittedName>
        <fullName evidence="2">Uncharacterized protein</fullName>
    </submittedName>
</protein>
<sequence length="117" mass="13143">RHRQLINQTKSRQAAESIAGSRNPVKATWDIINTCRSSKTCTDPGVSELEYRGVTLKDPEQIVSLLNDTFINVAEDLRKTMPSHLKANSHCSHSHIQSNSKSFYFQEIKISDTIASL</sequence>
<gene>
    <name evidence="2" type="ORF">g.46092</name>
</gene>
<evidence type="ECO:0000313" key="2">
    <source>
        <dbReference type="EMBL" id="JAS68238.1"/>
    </source>
</evidence>
<organism evidence="2">
    <name type="scientific">Cuerna arida</name>
    <dbReference type="NCBI Taxonomy" id="1464854"/>
    <lineage>
        <taxon>Eukaryota</taxon>
        <taxon>Metazoa</taxon>
        <taxon>Ecdysozoa</taxon>
        <taxon>Arthropoda</taxon>
        <taxon>Hexapoda</taxon>
        <taxon>Insecta</taxon>
        <taxon>Pterygota</taxon>
        <taxon>Neoptera</taxon>
        <taxon>Paraneoptera</taxon>
        <taxon>Hemiptera</taxon>
        <taxon>Auchenorrhyncha</taxon>
        <taxon>Membracoidea</taxon>
        <taxon>Cicadellidae</taxon>
        <taxon>Cicadellinae</taxon>
        <taxon>Proconiini</taxon>
        <taxon>Cuerna</taxon>
    </lineage>
</organism>
<evidence type="ECO:0000256" key="1">
    <source>
        <dbReference type="SAM" id="MobiDB-lite"/>
    </source>
</evidence>
<feature type="non-terminal residue" evidence="2">
    <location>
        <position position="117"/>
    </location>
</feature>
<dbReference type="EMBL" id="GECZ01001531">
    <property type="protein sequence ID" value="JAS68238.1"/>
    <property type="molecule type" value="Transcribed_RNA"/>
</dbReference>
<feature type="compositionally biased region" description="Polar residues" evidence="1">
    <location>
        <begin position="1"/>
        <end position="14"/>
    </location>
</feature>
<accession>A0A1B6H0R2</accession>
<proteinExistence type="predicted"/>
<dbReference type="AlphaFoldDB" id="A0A1B6H0R2"/>
<name>A0A1B6H0R2_9HEMI</name>
<feature type="region of interest" description="Disordered" evidence="1">
    <location>
        <begin position="1"/>
        <end position="21"/>
    </location>
</feature>